<keyword evidence="2" id="KW-1185">Reference proteome</keyword>
<proteinExistence type="predicted"/>
<evidence type="ECO:0000313" key="2">
    <source>
        <dbReference type="Proteomes" id="UP000772434"/>
    </source>
</evidence>
<feature type="non-terminal residue" evidence="1">
    <location>
        <position position="151"/>
    </location>
</feature>
<sequence length="151" mass="16672">MGSSVPILYNFKGSWAPSLKNSGEWDMVYFTVTEEGSEACFGWAALGPVTAKAKNSKEGVRVTGTTIYAAVSSGDPATQEKFKALVEPPDSDQDDPTHNKRTEWVNRLDRFNDNFMNVYRPRPSPSAPSFPGMDVPSSPFSEFSFSDWLGF</sequence>
<reference evidence="1" key="1">
    <citation type="submission" date="2020-11" db="EMBL/GenBank/DDBJ databases">
        <authorList>
            <consortium name="DOE Joint Genome Institute"/>
            <person name="Ahrendt S."/>
            <person name="Riley R."/>
            <person name="Andreopoulos W."/>
            <person name="Labutti K."/>
            <person name="Pangilinan J."/>
            <person name="Ruiz-Duenas F.J."/>
            <person name="Barrasa J.M."/>
            <person name="Sanchez-Garcia M."/>
            <person name="Camarero S."/>
            <person name="Miyauchi S."/>
            <person name="Serrano A."/>
            <person name="Linde D."/>
            <person name="Babiker R."/>
            <person name="Drula E."/>
            <person name="Ayuso-Fernandez I."/>
            <person name="Pacheco R."/>
            <person name="Padilla G."/>
            <person name="Ferreira P."/>
            <person name="Barriuso J."/>
            <person name="Kellner H."/>
            <person name="Castanera R."/>
            <person name="Alfaro M."/>
            <person name="Ramirez L."/>
            <person name="Pisabarro A.G."/>
            <person name="Kuo A."/>
            <person name="Tritt A."/>
            <person name="Lipzen A."/>
            <person name="He G."/>
            <person name="Yan M."/>
            <person name="Ng V."/>
            <person name="Cullen D."/>
            <person name="Martin F."/>
            <person name="Rosso M.-N."/>
            <person name="Henrissat B."/>
            <person name="Hibbett D."/>
            <person name="Martinez A.T."/>
            <person name="Grigoriev I.V."/>
        </authorList>
    </citation>
    <scope>NUCLEOTIDE SEQUENCE</scope>
    <source>
        <strain evidence="1">AH 40177</strain>
    </source>
</reference>
<evidence type="ECO:0000313" key="1">
    <source>
        <dbReference type="EMBL" id="KAF9075828.1"/>
    </source>
</evidence>
<organism evidence="1 2">
    <name type="scientific">Rhodocollybia butyracea</name>
    <dbReference type="NCBI Taxonomy" id="206335"/>
    <lineage>
        <taxon>Eukaryota</taxon>
        <taxon>Fungi</taxon>
        <taxon>Dikarya</taxon>
        <taxon>Basidiomycota</taxon>
        <taxon>Agaricomycotina</taxon>
        <taxon>Agaricomycetes</taxon>
        <taxon>Agaricomycetidae</taxon>
        <taxon>Agaricales</taxon>
        <taxon>Marasmiineae</taxon>
        <taxon>Omphalotaceae</taxon>
        <taxon>Rhodocollybia</taxon>
    </lineage>
</organism>
<name>A0A9P5UEZ9_9AGAR</name>
<dbReference type="EMBL" id="JADNRY010000008">
    <property type="protein sequence ID" value="KAF9075828.1"/>
    <property type="molecule type" value="Genomic_DNA"/>
</dbReference>
<protein>
    <submittedName>
        <fullName evidence="1">Uncharacterized protein</fullName>
    </submittedName>
</protein>
<accession>A0A9P5UEZ9</accession>
<gene>
    <name evidence="1" type="ORF">BDP27DRAFT_1314570</name>
</gene>
<dbReference type="Proteomes" id="UP000772434">
    <property type="component" value="Unassembled WGS sequence"/>
</dbReference>
<comment type="caution">
    <text evidence="1">The sequence shown here is derived from an EMBL/GenBank/DDBJ whole genome shotgun (WGS) entry which is preliminary data.</text>
</comment>
<dbReference type="AlphaFoldDB" id="A0A9P5UEZ9"/>